<dbReference type="InterPro" id="IPR052550">
    <property type="entry name" value="Pyrimidine_5'-ntase_YjjG"/>
</dbReference>
<dbReference type="Gene3D" id="1.10.150.520">
    <property type="match status" value="1"/>
</dbReference>
<protein>
    <submittedName>
        <fullName evidence="1">HAD family hydrolase</fullName>
    </submittedName>
</protein>
<proteinExistence type="predicted"/>
<dbReference type="RefSeq" id="WP_146319763.1">
    <property type="nucleotide sequence ID" value="NZ_CP042305.1"/>
</dbReference>
<accession>A0A5B8M3C2</accession>
<evidence type="ECO:0000313" key="2">
    <source>
        <dbReference type="Proteomes" id="UP000320216"/>
    </source>
</evidence>
<reference evidence="1 2" key="1">
    <citation type="submission" date="2019-07" db="EMBL/GenBank/DDBJ databases">
        <title>Full genome sequence of Humibacter sp. WJ7-1.</title>
        <authorList>
            <person name="Im W.-T."/>
        </authorList>
    </citation>
    <scope>NUCLEOTIDE SEQUENCE [LARGE SCALE GENOMIC DNA]</scope>
    <source>
        <strain evidence="1 2">WJ7-1</strain>
    </source>
</reference>
<name>A0A5B8M3C2_9MICO</name>
<keyword evidence="2" id="KW-1185">Reference proteome</keyword>
<dbReference type="PANTHER" id="PTHR47478:SF1">
    <property type="entry name" value="PYRIMIDINE 5'-NUCLEOTIDASE YJJG"/>
    <property type="match status" value="1"/>
</dbReference>
<sequence>MLLAALDLDGTLVDQAAAAREWTVEFVSRWDLPRDAAAGVAPMLTARGPKDAAFDRLVETWSLPVSGPDLLSAYRRRMPQLVHCTNADKDALRRLRAAGWRIGVVTNGSVENQLGKIRATGLSDLVDGWVISEQAGVRKPDPVIFEMLAECVGSSLEGWMLGDSLDHDVAGGAAAGLSTAWITSAPVADARPAAGAPAPGASAPTITAPTVADAVTRILACAGEPEYR</sequence>
<dbReference type="SFLD" id="SFLDS00003">
    <property type="entry name" value="Haloacid_Dehalogenase"/>
    <property type="match status" value="1"/>
</dbReference>
<dbReference type="KEGG" id="huw:FPZ11_07680"/>
<evidence type="ECO:0000313" key="1">
    <source>
        <dbReference type="EMBL" id="QDZ14651.1"/>
    </source>
</evidence>
<dbReference type="PANTHER" id="PTHR47478">
    <property type="match status" value="1"/>
</dbReference>
<dbReference type="Proteomes" id="UP000320216">
    <property type="component" value="Chromosome"/>
</dbReference>
<dbReference type="PRINTS" id="PR00413">
    <property type="entry name" value="HADHALOGNASE"/>
</dbReference>
<dbReference type="EMBL" id="CP042305">
    <property type="protein sequence ID" value="QDZ14651.1"/>
    <property type="molecule type" value="Genomic_DNA"/>
</dbReference>
<dbReference type="InterPro" id="IPR023214">
    <property type="entry name" value="HAD_sf"/>
</dbReference>
<dbReference type="InterPro" id="IPR036412">
    <property type="entry name" value="HAD-like_sf"/>
</dbReference>
<dbReference type="OrthoDB" id="3680851at2"/>
<gene>
    <name evidence="1" type="ORF">FPZ11_07680</name>
</gene>
<organism evidence="1 2">
    <name type="scientific">Humibacter ginsenosidimutans</name>
    <dbReference type="NCBI Taxonomy" id="2599293"/>
    <lineage>
        <taxon>Bacteria</taxon>
        <taxon>Bacillati</taxon>
        <taxon>Actinomycetota</taxon>
        <taxon>Actinomycetes</taxon>
        <taxon>Micrococcales</taxon>
        <taxon>Microbacteriaceae</taxon>
        <taxon>Humibacter</taxon>
    </lineage>
</organism>
<dbReference type="GO" id="GO:0016787">
    <property type="term" value="F:hydrolase activity"/>
    <property type="evidence" value="ECO:0007669"/>
    <property type="project" value="UniProtKB-KW"/>
</dbReference>
<dbReference type="AlphaFoldDB" id="A0A5B8M3C2"/>
<keyword evidence="1" id="KW-0378">Hydrolase</keyword>
<dbReference type="Gene3D" id="3.40.50.1000">
    <property type="entry name" value="HAD superfamily/HAD-like"/>
    <property type="match status" value="1"/>
</dbReference>
<dbReference type="NCBIfam" id="TIGR01549">
    <property type="entry name" value="HAD-SF-IA-v1"/>
    <property type="match status" value="1"/>
</dbReference>
<dbReference type="SFLD" id="SFLDG01129">
    <property type="entry name" value="C1.5:_HAD__Beta-PGM__Phosphata"/>
    <property type="match status" value="1"/>
</dbReference>
<dbReference type="InterPro" id="IPR006439">
    <property type="entry name" value="HAD-SF_hydro_IA"/>
</dbReference>
<dbReference type="Pfam" id="PF00702">
    <property type="entry name" value="Hydrolase"/>
    <property type="match status" value="1"/>
</dbReference>
<dbReference type="SUPFAM" id="SSF56784">
    <property type="entry name" value="HAD-like"/>
    <property type="match status" value="1"/>
</dbReference>